<keyword evidence="2" id="KW-1185">Reference proteome</keyword>
<protein>
    <submittedName>
        <fullName evidence="1">HMG-Y-related protein A</fullName>
    </submittedName>
</protein>
<sequence length="374" mass="40059">MDPSSLPQPQDAPLPPPAPPSQPSAPPPPTSAATIANPTPPTLNLNNHPPYSEMIYEAITALKEKGGSSKRAIAKYIEKAYANLPSTHSALLTHHLKRLKNSGFLVMVKKSYQLPRSDATFPPNDVVNNSTTTTTTTTVSAAHGPKAGRKRGRPRKSTTGSALVVDKSKRGPGRPRKSEVPVQLGPKKRMPGRPRKPKTVKGRPVQVPVQSQDQLNPVTVSYVTTDANVHVPVPVPGGARPRGRPRKVGTSGDAGGKQQRGRPPKKLKNSTGSGRPVGRPKKNVSLALKEKSEAQAVADLRRKLEFFQSKVNQALSILKPQLNSGNHISVVAAIQELEGLASMDVNAPLREDPQPQAQPQPQQQPQPQPPVVLS</sequence>
<gene>
    <name evidence="1" type="ORF">OWV82_015596</name>
</gene>
<accession>A0ACC1XPT9</accession>
<name>A0ACC1XPT9_MELAZ</name>
<evidence type="ECO:0000313" key="2">
    <source>
        <dbReference type="Proteomes" id="UP001164539"/>
    </source>
</evidence>
<reference evidence="1 2" key="1">
    <citation type="journal article" date="2023" name="Science">
        <title>Complex scaffold remodeling in plant triterpene biosynthesis.</title>
        <authorList>
            <person name="De La Pena R."/>
            <person name="Hodgson H."/>
            <person name="Liu J.C."/>
            <person name="Stephenson M.J."/>
            <person name="Martin A.C."/>
            <person name="Owen C."/>
            <person name="Harkess A."/>
            <person name="Leebens-Mack J."/>
            <person name="Jimenez L.E."/>
            <person name="Osbourn A."/>
            <person name="Sattely E.S."/>
        </authorList>
    </citation>
    <scope>NUCLEOTIDE SEQUENCE [LARGE SCALE GENOMIC DNA]</scope>
    <source>
        <strain evidence="2">cv. JPN11</strain>
        <tissue evidence="1">Leaf</tissue>
    </source>
</reference>
<proteinExistence type="predicted"/>
<dbReference type="Proteomes" id="UP001164539">
    <property type="component" value="Chromosome 8"/>
</dbReference>
<comment type="caution">
    <text evidence="1">The sequence shown here is derived from an EMBL/GenBank/DDBJ whole genome shotgun (WGS) entry which is preliminary data.</text>
</comment>
<dbReference type="EMBL" id="CM051401">
    <property type="protein sequence ID" value="KAJ4713511.1"/>
    <property type="molecule type" value="Genomic_DNA"/>
</dbReference>
<evidence type="ECO:0000313" key="1">
    <source>
        <dbReference type="EMBL" id="KAJ4713511.1"/>
    </source>
</evidence>
<organism evidence="1 2">
    <name type="scientific">Melia azedarach</name>
    <name type="common">Chinaberry tree</name>
    <dbReference type="NCBI Taxonomy" id="155640"/>
    <lineage>
        <taxon>Eukaryota</taxon>
        <taxon>Viridiplantae</taxon>
        <taxon>Streptophyta</taxon>
        <taxon>Embryophyta</taxon>
        <taxon>Tracheophyta</taxon>
        <taxon>Spermatophyta</taxon>
        <taxon>Magnoliopsida</taxon>
        <taxon>eudicotyledons</taxon>
        <taxon>Gunneridae</taxon>
        <taxon>Pentapetalae</taxon>
        <taxon>rosids</taxon>
        <taxon>malvids</taxon>
        <taxon>Sapindales</taxon>
        <taxon>Meliaceae</taxon>
        <taxon>Melia</taxon>
    </lineage>
</organism>